<dbReference type="Gene3D" id="2.60.40.420">
    <property type="entry name" value="Cupredoxins - blue copper proteins"/>
    <property type="match status" value="1"/>
</dbReference>
<reference evidence="1" key="1">
    <citation type="journal article" date="2015" name="Nature">
        <title>Complex archaea that bridge the gap between prokaryotes and eukaryotes.</title>
        <authorList>
            <person name="Spang A."/>
            <person name="Saw J.H."/>
            <person name="Jorgensen S.L."/>
            <person name="Zaremba-Niedzwiedzka K."/>
            <person name="Martijn J."/>
            <person name="Lind A.E."/>
            <person name="van Eijk R."/>
            <person name="Schleper C."/>
            <person name="Guy L."/>
            <person name="Ettema T.J."/>
        </authorList>
    </citation>
    <scope>NUCLEOTIDE SEQUENCE</scope>
</reference>
<dbReference type="AlphaFoldDB" id="A0A0F9VFU2"/>
<dbReference type="SUPFAM" id="SSF49503">
    <property type="entry name" value="Cupredoxins"/>
    <property type="match status" value="1"/>
</dbReference>
<evidence type="ECO:0000313" key="1">
    <source>
        <dbReference type="EMBL" id="KKN98697.1"/>
    </source>
</evidence>
<gene>
    <name evidence="1" type="ORF">LCGC14_0143770</name>
</gene>
<evidence type="ECO:0008006" key="2">
    <source>
        <dbReference type="Google" id="ProtNLM"/>
    </source>
</evidence>
<accession>A0A0F9VFU2</accession>
<comment type="caution">
    <text evidence="1">The sequence shown here is derived from an EMBL/GenBank/DDBJ whole genome shotgun (WGS) entry which is preliminary data.</text>
</comment>
<proteinExistence type="predicted"/>
<dbReference type="EMBL" id="LAZR01000050">
    <property type="protein sequence ID" value="KKN98697.1"/>
    <property type="molecule type" value="Genomic_DNA"/>
</dbReference>
<dbReference type="CDD" id="cd04221">
    <property type="entry name" value="MauL"/>
    <property type="match status" value="1"/>
</dbReference>
<protein>
    <recommendedName>
        <fullName evidence="2">Methylamine utilization protein</fullName>
    </recommendedName>
</protein>
<dbReference type="InterPro" id="IPR034242">
    <property type="entry name" value="MauL"/>
</dbReference>
<sequence length="222" mass="24326">MQYHRSLSSVCLLLSSMLIAGSAHAFEILVEDEQGAALGNVVLLVDGVPPAMSQPPVMDQIDMRFVPEVLVVPVGTEVDFPNSDEVRHHVYSFSDPKKFELRLFKGSDAPPVLFDQPGLVVLGCNIHDQMVGYILVTGSPQFAVSNAQGKVVLNDMPAGRWLVSWWHPSLGEQPPRSLGEMDLRRSGLELALPVKAAASVEEEKKLSPLQLRFRKATSHVAH</sequence>
<organism evidence="1">
    <name type="scientific">marine sediment metagenome</name>
    <dbReference type="NCBI Taxonomy" id="412755"/>
    <lineage>
        <taxon>unclassified sequences</taxon>
        <taxon>metagenomes</taxon>
        <taxon>ecological metagenomes</taxon>
    </lineage>
</organism>
<name>A0A0F9VFU2_9ZZZZ</name>
<dbReference type="InterPro" id="IPR008972">
    <property type="entry name" value="Cupredoxin"/>
</dbReference>